<protein>
    <recommendedName>
        <fullName evidence="4">Rad50/SbcC-type AAA domain-containing protein</fullName>
    </recommendedName>
</protein>
<keyword evidence="1" id="KW-0175">Coiled coil</keyword>
<accession>A0ABW6P101</accession>
<evidence type="ECO:0008006" key="4">
    <source>
        <dbReference type="Google" id="ProtNLM"/>
    </source>
</evidence>
<evidence type="ECO:0000313" key="3">
    <source>
        <dbReference type="Proteomes" id="UP001601442"/>
    </source>
</evidence>
<proteinExistence type="predicted"/>
<name>A0ABW6P101_9NOCA</name>
<comment type="caution">
    <text evidence="2">The sequence shown here is derived from an EMBL/GenBank/DDBJ whole genome shotgun (WGS) entry which is preliminary data.</text>
</comment>
<dbReference type="SUPFAM" id="SSF52540">
    <property type="entry name" value="P-loop containing nucleoside triphosphate hydrolases"/>
    <property type="match status" value="1"/>
</dbReference>
<evidence type="ECO:0000313" key="2">
    <source>
        <dbReference type="EMBL" id="MFF0496434.1"/>
    </source>
</evidence>
<gene>
    <name evidence="2" type="ORF">ACFYU5_08530</name>
</gene>
<dbReference type="EMBL" id="JBIAMT010000002">
    <property type="protein sequence ID" value="MFF0496434.1"/>
    <property type="molecule type" value="Genomic_DNA"/>
</dbReference>
<keyword evidence="3" id="KW-1185">Reference proteome</keyword>
<dbReference type="Proteomes" id="UP001601442">
    <property type="component" value="Unassembled WGS sequence"/>
</dbReference>
<reference evidence="2 3" key="1">
    <citation type="submission" date="2024-10" db="EMBL/GenBank/DDBJ databases">
        <title>The Natural Products Discovery Center: Release of the First 8490 Sequenced Strains for Exploring Actinobacteria Biosynthetic Diversity.</title>
        <authorList>
            <person name="Kalkreuter E."/>
            <person name="Kautsar S.A."/>
            <person name="Yang D."/>
            <person name="Bader C.D."/>
            <person name="Teijaro C.N."/>
            <person name="Fluegel L."/>
            <person name="Davis C.M."/>
            <person name="Simpson J.R."/>
            <person name="Lauterbach L."/>
            <person name="Steele A.D."/>
            <person name="Gui C."/>
            <person name="Meng S."/>
            <person name="Li G."/>
            <person name="Viehrig K."/>
            <person name="Ye F."/>
            <person name="Su P."/>
            <person name="Kiefer A.F."/>
            <person name="Nichols A."/>
            <person name="Cepeda A.J."/>
            <person name="Yan W."/>
            <person name="Fan B."/>
            <person name="Jiang Y."/>
            <person name="Adhikari A."/>
            <person name="Zheng C.-J."/>
            <person name="Schuster L."/>
            <person name="Cowan T.M."/>
            <person name="Smanski M.J."/>
            <person name="Chevrette M.G."/>
            <person name="De Carvalho L.P.S."/>
            <person name="Shen B."/>
        </authorList>
    </citation>
    <scope>NUCLEOTIDE SEQUENCE [LARGE SCALE GENOMIC DNA]</scope>
    <source>
        <strain evidence="2 3">NPDC004119</strain>
    </source>
</reference>
<evidence type="ECO:0000256" key="1">
    <source>
        <dbReference type="SAM" id="Coils"/>
    </source>
</evidence>
<organism evidence="2 3">
    <name type="scientific">Nocardia aobensis</name>
    <dbReference type="NCBI Taxonomy" id="257277"/>
    <lineage>
        <taxon>Bacteria</taxon>
        <taxon>Bacillati</taxon>
        <taxon>Actinomycetota</taxon>
        <taxon>Actinomycetes</taxon>
        <taxon>Mycobacteriales</taxon>
        <taxon>Nocardiaceae</taxon>
        <taxon>Nocardia</taxon>
    </lineage>
</organism>
<dbReference type="Gene3D" id="3.40.50.300">
    <property type="entry name" value="P-loop containing nucleotide triphosphate hydrolases"/>
    <property type="match status" value="1"/>
</dbReference>
<feature type="coiled-coil region" evidence="1">
    <location>
        <begin position="361"/>
        <end position="395"/>
    </location>
</feature>
<dbReference type="RefSeq" id="WP_387391713.1">
    <property type="nucleotide sequence ID" value="NZ_JBIAMT010000002.1"/>
</dbReference>
<dbReference type="InterPro" id="IPR027417">
    <property type="entry name" value="P-loop_NTPase"/>
</dbReference>
<sequence>MSRITLRHLTIVGPDRPQASVEFDEHLTVIYGASDTGKSFIVDCIDYMLGARNLKQIPEAEGYTQILLGLHLPGGLPITLTRTMGGSKVDIHTKDIRAIPSSPPDRTLNVQHSAKAQNNISRYLLGLIGAEGRNLLKSQRGDVISLSFRNVSRLCVISETQMAAPRSPVLPGGRVQSETPEKSLFKYMLTGEDQPEGPTSLTDTEKKIGRGKIELLDQVIAETRTNLTKQSNEESLREQLGRLDYMLTRASTATMELITEQTIVADQIRTLQDSITEKRSHIGEVRTLLGRFDLLRQQYDSDLARLGMVSEAGNLLGYFRTGPCVFCGAAPEDQQDGHRLHETTQLQTAIAAETRKTSELRADLLTTIEDLESQLVSLEEEYASDREEALRLRDRISMIDHRLAPLNYETEENLAVRSQILTDLAALSQIQRLENLKADLSNTPAALPPARPDGIPATTIAEFERLMQSVLRSWKVPGDNRVRYEQNTAEIHVDGRARSSRGKGMRSVIHAAFTIALARHTTLHDLPHPGFVVLDSPILTYREPHERDTLLTHNVVEHFYRGLLSGMSSQVIVIENGDPPRDIDQYATVYAYRTSNSARHGFFPTTAHSR</sequence>